<name>A0A4R7B238_9NEIS</name>
<evidence type="ECO:0000313" key="2">
    <source>
        <dbReference type="EMBL" id="TDR77789.1"/>
    </source>
</evidence>
<evidence type="ECO:0000256" key="1">
    <source>
        <dbReference type="SAM" id="Phobius"/>
    </source>
</evidence>
<feature type="transmembrane region" description="Helical" evidence="1">
    <location>
        <begin position="138"/>
        <end position="157"/>
    </location>
</feature>
<dbReference type="OrthoDB" id="8537043at2"/>
<keyword evidence="1" id="KW-0472">Membrane</keyword>
<evidence type="ECO:0000313" key="3">
    <source>
        <dbReference type="Proteomes" id="UP000295611"/>
    </source>
</evidence>
<reference evidence="2 3" key="1">
    <citation type="submission" date="2019-03" db="EMBL/GenBank/DDBJ databases">
        <title>Genomic Encyclopedia of Type Strains, Phase III (KMG-III): the genomes of soil and plant-associated and newly described type strains.</title>
        <authorList>
            <person name="Whitman W."/>
        </authorList>
    </citation>
    <scope>NUCLEOTIDE SEQUENCE [LARGE SCALE GENOMIC DNA]</scope>
    <source>
        <strain evidence="2 3">CECT 8976</strain>
    </source>
</reference>
<gene>
    <name evidence="2" type="ORF">DFP86_10929</name>
</gene>
<dbReference type="RefSeq" id="WP_133681422.1">
    <property type="nucleotide sequence ID" value="NZ_SNZP01000009.1"/>
</dbReference>
<dbReference type="EMBL" id="SNZP01000009">
    <property type="protein sequence ID" value="TDR77789.1"/>
    <property type="molecule type" value="Genomic_DNA"/>
</dbReference>
<protein>
    <submittedName>
        <fullName evidence="2">Putative membrane protein</fullName>
    </submittedName>
</protein>
<keyword evidence="1" id="KW-1133">Transmembrane helix</keyword>
<sequence>MMPLWRKLRPALLAGAFAVYVLLSYLASSTNHPPLLAVIVGSLPLAAGIVAACWQSPFRWPAMLACLAAGIAIALNIDRLIGHAAWLYFIQHLGAMLSLGVLFGGTLRSHEGALCSRIAKLAIAEELDARYLHYTWRVTLVWTLYFAVSAIVSVALFCLAPLAAWAFFATVLTPISLGIMFGGEFLIRLRTLPDRPHFSIAQTIRSYRQYMQQRKSSAATPISQHIE</sequence>
<dbReference type="Proteomes" id="UP000295611">
    <property type="component" value="Unassembled WGS sequence"/>
</dbReference>
<keyword evidence="1" id="KW-0812">Transmembrane</keyword>
<keyword evidence="3" id="KW-1185">Reference proteome</keyword>
<dbReference type="AlphaFoldDB" id="A0A4R7B238"/>
<accession>A0A4R7B238</accession>
<feature type="transmembrane region" description="Helical" evidence="1">
    <location>
        <begin position="87"/>
        <end position="107"/>
    </location>
</feature>
<feature type="transmembrane region" description="Helical" evidence="1">
    <location>
        <begin position="61"/>
        <end position="81"/>
    </location>
</feature>
<comment type="caution">
    <text evidence="2">The sequence shown here is derived from an EMBL/GenBank/DDBJ whole genome shotgun (WGS) entry which is preliminary data.</text>
</comment>
<proteinExistence type="predicted"/>
<feature type="transmembrane region" description="Helical" evidence="1">
    <location>
        <begin position="163"/>
        <end position="187"/>
    </location>
</feature>
<feature type="transmembrane region" description="Helical" evidence="1">
    <location>
        <begin position="36"/>
        <end position="54"/>
    </location>
</feature>
<organism evidence="2 3">
    <name type="scientific">Paludibacterium purpuratum</name>
    <dbReference type="NCBI Taxonomy" id="1144873"/>
    <lineage>
        <taxon>Bacteria</taxon>
        <taxon>Pseudomonadati</taxon>
        <taxon>Pseudomonadota</taxon>
        <taxon>Betaproteobacteria</taxon>
        <taxon>Neisseriales</taxon>
        <taxon>Chromobacteriaceae</taxon>
        <taxon>Paludibacterium</taxon>
    </lineage>
</organism>